<dbReference type="EMBL" id="KN846984">
    <property type="protein sequence ID" value="KIW95378.1"/>
    <property type="molecule type" value="Genomic_DNA"/>
</dbReference>
<organism evidence="1 2">
    <name type="scientific">Cladophialophora bantiana (strain ATCC 10958 / CBS 173.52 / CDC B-1940 / NIH 8579)</name>
    <name type="common">Xylohypha bantiana</name>
    <dbReference type="NCBI Taxonomy" id="1442370"/>
    <lineage>
        <taxon>Eukaryota</taxon>
        <taxon>Fungi</taxon>
        <taxon>Dikarya</taxon>
        <taxon>Ascomycota</taxon>
        <taxon>Pezizomycotina</taxon>
        <taxon>Eurotiomycetes</taxon>
        <taxon>Chaetothyriomycetidae</taxon>
        <taxon>Chaetothyriales</taxon>
        <taxon>Herpotrichiellaceae</taxon>
        <taxon>Cladophialophora</taxon>
    </lineage>
</organism>
<sequence length="163" mass="18465">MGQYRNLELLVNVFDQAGLTESFGKFFEKLRICLQDPVICHSNVPYWNPHLLAQDDRVVMTVSFTDASETERFVAPADVFDQLLPNGNMPEAESPAKLRTQLLTHQKQALYFMLRSEKASRIGRSPHHVWSESTVLGQEFTDTITGSCQSLRPKDFYGGLIAD</sequence>
<dbReference type="GeneID" id="27696890"/>
<dbReference type="AlphaFoldDB" id="A0A0D2HPN0"/>
<evidence type="ECO:0000313" key="2">
    <source>
        <dbReference type="Proteomes" id="UP000053789"/>
    </source>
</evidence>
<keyword evidence="2" id="KW-1185">Reference proteome</keyword>
<dbReference type="Proteomes" id="UP000053789">
    <property type="component" value="Unassembled WGS sequence"/>
</dbReference>
<accession>A0A0D2HPN0</accession>
<dbReference type="OrthoDB" id="448448at2759"/>
<reference evidence="1" key="1">
    <citation type="submission" date="2015-01" db="EMBL/GenBank/DDBJ databases">
        <title>The Genome Sequence of Cladophialophora bantiana CBS 173.52.</title>
        <authorList>
            <consortium name="The Broad Institute Genomics Platform"/>
            <person name="Cuomo C."/>
            <person name="de Hoog S."/>
            <person name="Gorbushina A."/>
            <person name="Stielow B."/>
            <person name="Teixiera M."/>
            <person name="Abouelleil A."/>
            <person name="Chapman S.B."/>
            <person name="Priest M."/>
            <person name="Young S.K."/>
            <person name="Wortman J."/>
            <person name="Nusbaum C."/>
            <person name="Birren B."/>
        </authorList>
    </citation>
    <scope>NUCLEOTIDE SEQUENCE [LARGE SCALE GENOMIC DNA]</scope>
    <source>
        <strain evidence="1">CBS 173.52</strain>
    </source>
</reference>
<dbReference type="RefSeq" id="XP_016622047.1">
    <property type="nucleotide sequence ID" value="XM_016761709.1"/>
</dbReference>
<gene>
    <name evidence="1" type="ORF">Z519_03962</name>
</gene>
<evidence type="ECO:0000313" key="1">
    <source>
        <dbReference type="EMBL" id="KIW95378.1"/>
    </source>
</evidence>
<name>A0A0D2HPN0_CLAB1</name>
<dbReference type="HOGENOM" id="CLU_1626843_0_0_1"/>
<protein>
    <submittedName>
        <fullName evidence="1">Uncharacterized protein</fullName>
    </submittedName>
</protein>
<proteinExistence type="predicted"/>